<dbReference type="Proteomes" id="UP000616151">
    <property type="component" value="Unassembled WGS sequence"/>
</dbReference>
<protein>
    <submittedName>
        <fullName evidence="1">Mannose-1-phosphate guanylyltransferase/mannose-6-phosphate isomerase</fullName>
        <ecNumber evidence="1">2.7.7.13</ecNumber>
        <ecNumber evidence="1">5.3.1.8</ecNumber>
    </submittedName>
</protein>
<name>A0ACC5R1I1_9HYPH</name>
<proteinExistence type="predicted"/>
<dbReference type="EC" id="5.3.1.8" evidence="1"/>
<accession>A0ACC5R1I1</accession>
<keyword evidence="2" id="KW-1185">Reference proteome</keyword>
<dbReference type="EC" id="2.7.7.13" evidence="1"/>
<sequence>MVSAKIVPVLLAGGGGSRLWPVSRESLPKQFQPLIGSLSTFQQTLQRVSDPELFADPIVITSKAFESFASRQAGIVNRPVSLILEPCRRDSAPAVAVAALLVEHLRSGSPVLVLAADHVILDDALFLDAVRSGLEATGDGKIVVFGLPPTAPKTSFGYIRPGALAGVNDDVRLVEAFFEKPKREDAVAYLRDGYLWNSGNFLFRSDVMIGEFDTYAPDVLAAARYSIADARSDRGIMHLDETAFAASPKISIDYAVMQKSRNVAVVSGRFRWSDIGSWDAIWEILPHDENGNAALGRGMAVESHNCLVHSEGILTTVIGGTDLVVVATVDAVLVCPRERIQEIKGVVEGLQAEGAREASLHRRDLQPWGYVERLEEGVKRIVIDPAGAIAPRRQMHQAAHCIVLKGAANTNVAGIERTVREGGSFHVPRATMYQLSNLGKVPLEIIEVRTGSESAEGNVLRRKGMNGWNGSKRTHSVAAVDR</sequence>
<comment type="caution">
    <text evidence="1">The sequence shown here is derived from an EMBL/GenBank/DDBJ whole genome shotgun (WGS) entry which is preliminary data.</text>
</comment>
<gene>
    <name evidence="1" type="ORF">JHL16_09150</name>
</gene>
<keyword evidence="1" id="KW-0413">Isomerase</keyword>
<evidence type="ECO:0000313" key="1">
    <source>
        <dbReference type="EMBL" id="MBK1866516.1"/>
    </source>
</evidence>
<reference evidence="1" key="1">
    <citation type="submission" date="2021-01" db="EMBL/GenBank/DDBJ databases">
        <authorList>
            <person name="Sun Q."/>
        </authorList>
    </citation>
    <scope>NUCLEOTIDE SEQUENCE</scope>
    <source>
        <strain evidence="1">YIM B02566</strain>
    </source>
</reference>
<dbReference type="EMBL" id="JAENHL010000006">
    <property type="protein sequence ID" value="MBK1866516.1"/>
    <property type="molecule type" value="Genomic_DNA"/>
</dbReference>
<organism evidence="1 2">
    <name type="scientific">Taklimakanibacter albus</name>
    <dbReference type="NCBI Taxonomy" id="2800327"/>
    <lineage>
        <taxon>Bacteria</taxon>
        <taxon>Pseudomonadati</taxon>
        <taxon>Pseudomonadota</taxon>
        <taxon>Alphaproteobacteria</taxon>
        <taxon>Hyphomicrobiales</taxon>
        <taxon>Aestuariivirgaceae</taxon>
        <taxon>Taklimakanibacter</taxon>
    </lineage>
</organism>
<keyword evidence="1" id="KW-0548">Nucleotidyltransferase</keyword>
<evidence type="ECO:0000313" key="2">
    <source>
        <dbReference type="Proteomes" id="UP000616151"/>
    </source>
</evidence>
<keyword evidence="1" id="KW-0808">Transferase</keyword>